<dbReference type="InterPro" id="IPR023549">
    <property type="entry name" value="Subtilisin_inhibitor"/>
</dbReference>
<comment type="subcellular location">
    <subcellularLocation>
        <location evidence="1">Secreted</location>
    </subcellularLocation>
</comment>
<feature type="domain" description="Subtilisin inhibitor" evidence="8">
    <location>
        <begin position="50"/>
        <end position="114"/>
    </location>
</feature>
<evidence type="ECO:0000256" key="1">
    <source>
        <dbReference type="ARBA" id="ARBA00004613"/>
    </source>
</evidence>
<dbReference type="Gene3D" id="3.30.350.10">
    <property type="entry name" value="Subtilisin inhibitor-like"/>
    <property type="match status" value="1"/>
</dbReference>
<feature type="compositionally biased region" description="Polar residues" evidence="7">
    <location>
        <begin position="13"/>
        <end position="28"/>
    </location>
</feature>
<comment type="caution">
    <text evidence="9">The sequence shown here is derived from an EMBL/GenBank/DDBJ whole genome shotgun (WGS) entry which is preliminary data.</text>
</comment>
<evidence type="ECO:0000256" key="6">
    <source>
        <dbReference type="ARBA" id="ARBA00023157"/>
    </source>
</evidence>
<dbReference type="EMBL" id="JAAGWH010000055">
    <property type="protein sequence ID" value="NEK96151.1"/>
    <property type="molecule type" value="Genomic_DNA"/>
</dbReference>
<evidence type="ECO:0000256" key="5">
    <source>
        <dbReference type="ARBA" id="ARBA00022900"/>
    </source>
</evidence>
<evidence type="ECO:0000256" key="2">
    <source>
        <dbReference type="ARBA" id="ARBA00010472"/>
    </source>
</evidence>
<evidence type="ECO:0000313" key="10">
    <source>
        <dbReference type="EMBL" id="NEN53039.1"/>
    </source>
</evidence>
<feature type="region of interest" description="Disordered" evidence="7">
    <location>
        <begin position="13"/>
        <end position="34"/>
    </location>
</feature>
<keyword evidence="11" id="KW-1185">Reference proteome</keyword>
<sequence length="139" mass="13688">MLSSALVTACGGSSTAGDASAQTSSSAAVPSGPADGELVVELVPGPGEAAQTYELSCAVTPAGDLPDPAAACAQLSGQPDPFAALSGDTMCTQLFGGPQTARVSGRWAGEPVDLELSRTDGCRIAQWDRLGALLPGPTG</sequence>
<gene>
    <name evidence="10" type="ORF">G3R41_19205</name>
    <name evidence="9" type="ORF">GCU67_18555</name>
</gene>
<dbReference type="EMBL" id="JAAGWB010000057">
    <property type="protein sequence ID" value="NEN53039.1"/>
    <property type="molecule type" value="Genomic_DNA"/>
</dbReference>
<evidence type="ECO:0000313" key="9">
    <source>
        <dbReference type="EMBL" id="NEK96151.1"/>
    </source>
</evidence>
<comment type="similarity">
    <text evidence="2">Belongs to the protease inhibitor I16 (SSI) family.</text>
</comment>
<keyword evidence="5" id="KW-0722">Serine protease inhibitor</keyword>
<dbReference type="AlphaFoldDB" id="A0A6P0EWS8"/>
<dbReference type="Pfam" id="PF00720">
    <property type="entry name" value="SSI"/>
    <property type="match status" value="1"/>
</dbReference>
<organism evidence="9 11">
    <name type="scientific">Modestobacter muralis</name>
    <dbReference type="NCBI Taxonomy" id="1608614"/>
    <lineage>
        <taxon>Bacteria</taxon>
        <taxon>Bacillati</taxon>
        <taxon>Actinomycetota</taxon>
        <taxon>Actinomycetes</taxon>
        <taxon>Geodermatophilales</taxon>
        <taxon>Geodermatophilaceae</taxon>
        <taxon>Modestobacter</taxon>
    </lineage>
</organism>
<evidence type="ECO:0000256" key="4">
    <source>
        <dbReference type="ARBA" id="ARBA00022690"/>
    </source>
</evidence>
<evidence type="ECO:0000313" key="12">
    <source>
        <dbReference type="Proteomes" id="UP000471152"/>
    </source>
</evidence>
<dbReference type="Proteomes" id="UP000468828">
    <property type="component" value="Unassembled WGS sequence"/>
</dbReference>
<reference evidence="9 11" key="1">
    <citation type="submission" date="2020-01" db="EMBL/GenBank/DDBJ databases">
        <title>the WGS Modestobacter muralis CPCC 204518.</title>
        <authorList>
            <person name="Jiang Z."/>
        </authorList>
    </citation>
    <scope>NUCLEOTIDE SEQUENCE [LARGE SCALE GENOMIC DNA]</scope>
    <source>
        <strain evidence="9 11">DSM 100205</strain>
    </source>
</reference>
<protein>
    <recommendedName>
        <fullName evidence="8">Subtilisin inhibitor domain-containing protein</fullName>
    </recommendedName>
</protein>
<keyword evidence="4" id="KW-0646">Protease inhibitor</keyword>
<accession>A0A6P0EWS8</accession>
<dbReference type="InterPro" id="IPR036819">
    <property type="entry name" value="Subtilisin_inhibitor-like_sf"/>
</dbReference>
<dbReference type="Proteomes" id="UP000471152">
    <property type="component" value="Unassembled WGS sequence"/>
</dbReference>
<evidence type="ECO:0000256" key="3">
    <source>
        <dbReference type="ARBA" id="ARBA00022525"/>
    </source>
</evidence>
<name>A0A6P0EWS8_9ACTN</name>
<dbReference type="GO" id="GO:0004867">
    <property type="term" value="F:serine-type endopeptidase inhibitor activity"/>
    <property type="evidence" value="ECO:0007669"/>
    <property type="project" value="UniProtKB-KW"/>
</dbReference>
<reference evidence="10 12" key="2">
    <citation type="submission" date="2020-02" db="EMBL/GenBank/DDBJ databases">
        <title>The WGS of Modestobacter muralis DSM 100205.</title>
        <authorList>
            <person name="Jiang Z."/>
        </authorList>
    </citation>
    <scope>NUCLEOTIDE SEQUENCE [LARGE SCALE GENOMIC DNA]</scope>
    <source>
        <strain evidence="10 12">DSM 100205</strain>
    </source>
</reference>
<dbReference type="GO" id="GO:0005576">
    <property type="term" value="C:extracellular region"/>
    <property type="evidence" value="ECO:0007669"/>
    <property type="project" value="UniProtKB-SubCell"/>
</dbReference>
<keyword evidence="3" id="KW-0964">Secreted</keyword>
<proteinExistence type="inferred from homology"/>
<evidence type="ECO:0000259" key="8">
    <source>
        <dbReference type="Pfam" id="PF00720"/>
    </source>
</evidence>
<evidence type="ECO:0000313" key="11">
    <source>
        <dbReference type="Proteomes" id="UP000468828"/>
    </source>
</evidence>
<keyword evidence="6" id="KW-1015">Disulfide bond</keyword>
<evidence type="ECO:0000256" key="7">
    <source>
        <dbReference type="SAM" id="MobiDB-lite"/>
    </source>
</evidence>
<dbReference type="SUPFAM" id="SSF55399">
    <property type="entry name" value="Subtilisin inhibitor"/>
    <property type="match status" value="1"/>
</dbReference>